<evidence type="ECO:0000256" key="4">
    <source>
        <dbReference type="ARBA" id="ARBA00041057"/>
    </source>
</evidence>
<dbReference type="GO" id="GO:0004649">
    <property type="term" value="F:poly(ADP-ribose) glycohydrolase activity"/>
    <property type="evidence" value="ECO:0007669"/>
    <property type="project" value="UniProtKB-EC"/>
</dbReference>
<dbReference type="InterPro" id="IPR036705">
    <property type="entry name" value="Ribosyl_crysJ1_sf"/>
</dbReference>
<dbReference type="Proteomes" id="UP001432027">
    <property type="component" value="Unassembled WGS sequence"/>
</dbReference>
<accession>A0AAV5UDE8</accession>
<comment type="cofactor">
    <cofactor evidence="12">
        <name>Mg(2+)</name>
        <dbReference type="ChEBI" id="CHEBI:18420"/>
    </cofactor>
    <text evidence="12">Binds 2 magnesium ions per subunit.</text>
</comment>
<sequence>CLSHDIFDPSSVACAYVRWAQSNPPDIGNTCSNALRVLESPTKLRAIQLSDEEKEKFRTDVEENVRNRNGNSLSNGSLMRQSVITAVYASNYFLASKKNNNAEEGSVGKGGKWYFSLCLLSFRLLSAVEADTLLTHSNPLAIEASKAFSLLLFNLIKGKTPEEALKSTLSIILSPDIHSLLESSRDHLISVILPNGQTSNGDDAHIGYLGVSLQIAVYYLLHAPSFSSGLLSVVGGDTDTNGCIAGALLGARFGQEGILLEWIHTVENAELRMKGENGI</sequence>
<comment type="similarity">
    <text evidence="1">Belongs to the ADP-ribosylglycohydrolase family.</text>
</comment>
<evidence type="ECO:0000313" key="14">
    <source>
        <dbReference type="Proteomes" id="UP001432027"/>
    </source>
</evidence>
<keyword evidence="12" id="KW-0460">Magnesium</keyword>
<dbReference type="InterPro" id="IPR005502">
    <property type="entry name" value="Ribosyl_crysJ1"/>
</dbReference>
<dbReference type="Pfam" id="PF03747">
    <property type="entry name" value="ADP_ribosyl_GH"/>
    <property type="match status" value="1"/>
</dbReference>
<evidence type="ECO:0000256" key="2">
    <source>
        <dbReference type="ARBA" id="ARBA00012255"/>
    </source>
</evidence>
<dbReference type="GO" id="GO:0046872">
    <property type="term" value="F:metal ion binding"/>
    <property type="evidence" value="ECO:0007669"/>
    <property type="project" value="UniProtKB-KW"/>
</dbReference>
<name>A0AAV5UDE8_9BILA</name>
<dbReference type="EMBL" id="BTSX01000006">
    <property type="protein sequence ID" value="GMT04461.1"/>
    <property type="molecule type" value="Genomic_DNA"/>
</dbReference>
<evidence type="ECO:0000256" key="11">
    <source>
        <dbReference type="ARBA" id="ARBA00049015"/>
    </source>
</evidence>
<dbReference type="EC" id="3.2.1.143" evidence="2"/>
<dbReference type="InterPro" id="IPR050792">
    <property type="entry name" value="ADP-ribosylglycohydrolase"/>
</dbReference>
<evidence type="ECO:0000256" key="9">
    <source>
        <dbReference type="ARBA" id="ARBA00043187"/>
    </source>
</evidence>
<feature type="non-terminal residue" evidence="13">
    <location>
        <position position="1"/>
    </location>
</feature>
<protein>
    <recommendedName>
        <fullName evidence="4">ADP-ribosylhydrolase ARH3</fullName>
        <ecNumber evidence="2">3.2.1.143</ecNumber>
    </recommendedName>
    <alternativeName>
        <fullName evidence="5">ADP-ribose glycohydrolase ARH3</fullName>
    </alternativeName>
    <alternativeName>
        <fullName evidence="6">ADP-ribosylhydrolase 3</fullName>
    </alternativeName>
    <alternativeName>
        <fullName evidence="9">O-acetyl-ADP-ribose deacetylase ARH3</fullName>
    </alternativeName>
    <alternativeName>
        <fullName evidence="10">Poly(ADP-ribose) glycohydrolase ARH3</fullName>
    </alternativeName>
    <alternativeName>
        <fullName evidence="8">[Protein ADP-ribosylarginine] hydrolase-like protein 2</fullName>
    </alternativeName>
    <alternativeName>
        <fullName evidence="7">[Protein ADP-ribosylserine] hydrolase</fullName>
    </alternativeName>
</protein>
<dbReference type="PANTHER" id="PTHR16222">
    <property type="entry name" value="ADP-RIBOSYLGLYCOHYDROLASE"/>
    <property type="match status" value="1"/>
</dbReference>
<feature type="binding site" evidence="12">
    <location>
        <position position="239"/>
    </location>
    <ligand>
        <name>Mg(2+)</name>
        <dbReference type="ChEBI" id="CHEBI:18420"/>
        <label>1</label>
    </ligand>
</feature>
<feature type="binding site" evidence="12">
    <location>
        <position position="237"/>
    </location>
    <ligand>
        <name>Mg(2+)</name>
        <dbReference type="ChEBI" id="CHEBI:18420"/>
        <label>1</label>
    </ligand>
</feature>
<proteinExistence type="inferred from homology"/>
<evidence type="ECO:0000256" key="8">
    <source>
        <dbReference type="ARBA" id="ARBA00042850"/>
    </source>
</evidence>
<comment type="caution">
    <text evidence="13">The sequence shown here is derived from an EMBL/GenBank/DDBJ whole genome shotgun (WGS) entry which is preliminary data.</text>
</comment>
<organism evidence="13 14">
    <name type="scientific">Pristionchus entomophagus</name>
    <dbReference type="NCBI Taxonomy" id="358040"/>
    <lineage>
        <taxon>Eukaryota</taxon>
        <taxon>Metazoa</taxon>
        <taxon>Ecdysozoa</taxon>
        <taxon>Nematoda</taxon>
        <taxon>Chromadorea</taxon>
        <taxon>Rhabditida</taxon>
        <taxon>Rhabditina</taxon>
        <taxon>Diplogasteromorpha</taxon>
        <taxon>Diplogasteroidea</taxon>
        <taxon>Neodiplogasteridae</taxon>
        <taxon>Pristionchus</taxon>
    </lineage>
</organism>
<dbReference type="SUPFAM" id="SSF101478">
    <property type="entry name" value="ADP-ribosylglycohydrolase"/>
    <property type="match status" value="1"/>
</dbReference>
<reference evidence="13" key="1">
    <citation type="submission" date="2023-10" db="EMBL/GenBank/DDBJ databases">
        <title>Genome assembly of Pristionchus species.</title>
        <authorList>
            <person name="Yoshida K."/>
            <person name="Sommer R.J."/>
        </authorList>
    </citation>
    <scope>NUCLEOTIDE SEQUENCE</scope>
    <source>
        <strain evidence="13">RS0144</strain>
    </source>
</reference>
<keyword evidence="3" id="KW-0378">Hydrolase</keyword>
<dbReference type="Gene3D" id="1.10.4080.10">
    <property type="entry name" value="ADP-ribosylation/Crystallin J1"/>
    <property type="match status" value="1"/>
</dbReference>
<keyword evidence="14" id="KW-1185">Reference proteome</keyword>
<evidence type="ECO:0000256" key="6">
    <source>
        <dbReference type="ARBA" id="ARBA00042471"/>
    </source>
</evidence>
<evidence type="ECO:0000256" key="5">
    <source>
        <dbReference type="ARBA" id="ARBA00042398"/>
    </source>
</evidence>
<evidence type="ECO:0000256" key="3">
    <source>
        <dbReference type="ARBA" id="ARBA00022801"/>
    </source>
</evidence>
<dbReference type="GO" id="GO:0005634">
    <property type="term" value="C:nucleus"/>
    <property type="evidence" value="ECO:0007669"/>
    <property type="project" value="TreeGrafter"/>
</dbReference>
<comment type="catalytic activity">
    <reaction evidence="11">
        <text>alpha-NAD(+) + H2O = ADP-D-ribose + nicotinamide + H(+)</text>
        <dbReference type="Rhea" id="RHEA:68792"/>
        <dbReference type="ChEBI" id="CHEBI:15377"/>
        <dbReference type="ChEBI" id="CHEBI:15378"/>
        <dbReference type="ChEBI" id="CHEBI:17154"/>
        <dbReference type="ChEBI" id="CHEBI:57967"/>
        <dbReference type="ChEBI" id="CHEBI:77017"/>
    </reaction>
</comment>
<evidence type="ECO:0000313" key="13">
    <source>
        <dbReference type="EMBL" id="GMT04461.1"/>
    </source>
</evidence>
<evidence type="ECO:0000256" key="12">
    <source>
        <dbReference type="PIRSR" id="PIRSR605502-1"/>
    </source>
</evidence>
<evidence type="ECO:0000256" key="1">
    <source>
        <dbReference type="ARBA" id="ARBA00010702"/>
    </source>
</evidence>
<dbReference type="PANTHER" id="PTHR16222:SF24">
    <property type="entry name" value="ADP-RIBOSYLHYDROLASE ARH3"/>
    <property type="match status" value="1"/>
</dbReference>
<dbReference type="GO" id="GO:0005739">
    <property type="term" value="C:mitochondrion"/>
    <property type="evidence" value="ECO:0007669"/>
    <property type="project" value="TreeGrafter"/>
</dbReference>
<evidence type="ECO:0000256" key="10">
    <source>
        <dbReference type="ARBA" id="ARBA00043193"/>
    </source>
</evidence>
<keyword evidence="12" id="KW-0479">Metal-binding</keyword>
<dbReference type="AlphaFoldDB" id="A0AAV5UDE8"/>
<gene>
    <name evidence="13" type="ORF">PENTCL1PPCAC_26635</name>
</gene>
<feature type="binding site" evidence="12">
    <location>
        <position position="240"/>
    </location>
    <ligand>
        <name>Mg(2+)</name>
        <dbReference type="ChEBI" id="CHEBI:18420"/>
        <label>1</label>
    </ligand>
</feature>
<evidence type="ECO:0000256" key="7">
    <source>
        <dbReference type="ARBA" id="ARBA00042722"/>
    </source>
</evidence>